<feature type="transmembrane region" description="Helical" evidence="6">
    <location>
        <begin position="276"/>
        <end position="294"/>
    </location>
</feature>
<organism evidence="8 9">
    <name type="scientific">Oceanobacillus indicireducens</name>
    <dbReference type="NCBI Taxonomy" id="1004261"/>
    <lineage>
        <taxon>Bacteria</taxon>
        <taxon>Bacillati</taxon>
        <taxon>Bacillota</taxon>
        <taxon>Bacilli</taxon>
        <taxon>Bacillales</taxon>
        <taxon>Bacillaceae</taxon>
        <taxon>Oceanobacillus</taxon>
    </lineage>
</organism>
<evidence type="ECO:0000256" key="5">
    <source>
        <dbReference type="ARBA" id="ARBA00023136"/>
    </source>
</evidence>
<feature type="domain" description="Major facilitator superfamily (MFS) profile" evidence="7">
    <location>
        <begin position="6"/>
        <end position="385"/>
    </location>
</feature>
<dbReference type="InterPro" id="IPR020846">
    <property type="entry name" value="MFS_dom"/>
</dbReference>
<dbReference type="PANTHER" id="PTHR23506">
    <property type="entry name" value="GH10249P"/>
    <property type="match status" value="1"/>
</dbReference>
<feature type="transmembrane region" description="Helical" evidence="6">
    <location>
        <begin position="131"/>
        <end position="152"/>
    </location>
</feature>
<reference evidence="8" key="1">
    <citation type="journal article" date="2014" name="Int. J. Syst. Evol. Microbiol.">
        <title>Complete genome sequence of Corynebacterium casei LMG S-19264T (=DSM 44701T), isolated from a smear-ripened cheese.</title>
        <authorList>
            <consortium name="US DOE Joint Genome Institute (JGI-PGF)"/>
            <person name="Walter F."/>
            <person name="Albersmeier A."/>
            <person name="Kalinowski J."/>
            <person name="Ruckert C."/>
        </authorList>
    </citation>
    <scope>NUCLEOTIDE SEQUENCE</scope>
    <source>
        <strain evidence="8">JCM 17251</strain>
    </source>
</reference>
<dbReference type="SUPFAM" id="SSF103473">
    <property type="entry name" value="MFS general substrate transporter"/>
    <property type="match status" value="1"/>
</dbReference>
<dbReference type="InterPro" id="IPR011701">
    <property type="entry name" value="MFS"/>
</dbReference>
<feature type="transmembrane region" description="Helical" evidence="6">
    <location>
        <begin position="212"/>
        <end position="235"/>
    </location>
</feature>
<dbReference type="GO" id="GO:0022857">
    <property type="term" value="F:transmembrane transporter activity"/>
    <property type="evidence" value="ECO:0007669"/>
    <property type="project" value="InterPro"/>
</dbReference>
<evidence type="ECO:0000256" key="3">
    <source>
        <dbReference type="ARBA" id="ARBA00022692"/>
    </source>
</evidence>
<dbReference type="InterPro" id="IPR050930">
    <property type="entry name" value="MFS_Vesicular_Transporter"/>
</dbReference>
<evidence type="ECO:0000313" key="9">
    <source>
        <dbReference type="Proteomes" id="UP000624041"/>
    </source>
</evidence>
<sequence length="398" mass="43251">MMDKKVFFLLGFIMFLTMTGYGIVLPTLPFIADDLGLSSFQMGSLITGWAVSQLITAPIWGRFADKMGRKPVLLFGLFGFGVAFIILILAQSYWQLLIARIIGAALSSGTHPAVFSMVADFSTPKNRNLSMAQMGALNGLGFLCGPAVGGLFTPFGIIVPFIVAGSLALITIPLAWIFIKEPMEKEAQIDENENPSFWGSITMVAKTGYWDLYTITLGLSIAASSFFGLLGYFMIARYDASALYVSLAFSAQAGTSVTVQFFLLKKLYDVFDEEKLSKIGLSIVTIGFAIIATAPVPWMVIIGCILTGFGQACVRPTVISLLSKRGEMGQGITMGLQQSMDSLGRILGPLWGGWIFVYLVPGPFLTSALITFLLLIMMLVNSERQLHLPSVGERKSRM</sequence>
<reference evidence="8" key="2">
    <citation type="submission" date="2020-09" db="EMBL/GenBank/DDBJ databases">
        <authorList>
            <person name="Sun Q."/>
            <person name="Ohkuma M."/>
        </authorList>
    </citation>
    <scope>NUCLEOTIDE SEQUENCE</scope>
    <source>
        <strain evidence="8">JCM 17251</strain>
    </source>
</reference>
<dbReference type="InterPro" id="IPR001958">
    <property type="entry name" value="Tet-R_TetA/multi-R_MdtG-like"/>
</dbReference>
<evidence type="ECO:0000256" key="6">
    <source>
        <dbReference type="SAM" id="Phobius"/>
    </source>
</evidence>
<accession>A0A918CZJ7</accession>
<dbReference type="CDD" id="cd17325">
    <property type="entry name" value="MFS_MdtG_SLC18_like"/>
    <property type="match status" value="1"/>
</dbReference>
<evidence type="ECO:0000256" key="1">
    <source>
        <dbReference type="ARBA" id="ARBA00004651"/>
    </source>
</evidence>
<evidence type="ECO:0000259" key="7">
    <source>
        <dbReference type="PROSITE" id="PS50850"/>
    </source>
</evidence>
<comment type="subcellular location">
    <subcellularLocation>
        <location evidence="1">Cell membrane</location>
        <topology evidence="1">Multi-pass membrane protein</topology>
    </subcellularLocation>
</comment>
<dbReference type="Gene3D" id="1.20.1250.20">
    <property type="entry name" value="MFS general substrate transporter like domains"/>
    <property type="match status" value="1"/>
</dbReference>
<protein>
    <submittedName>
        <fullName evidence="8">MFS transporter</fullName>
    </submittedName>
</protein>
<keyword evidence="2" id="KW-0813">Transport</keyword>
<gene>
    <name evidence="8" type="ORF">GCM10007971_07220</name>
</gene>
<comment type="caution">
    <text evidence="8">The sequence shown here is derived from an EMBL/GenBank/DDBJ whole genome shotgun (WGS) entry which is preliminary data.</text>
</comment>
<dbReference type="GO" id="GO:0005886">
    <property type="term" value="C:plasma membrane"/>
    <property type="evidence" value="ECO:0007669"/>
    <property type="project" value="UniProtKB-SubCell"/>
</dbReference>
<name>A0A918CZJ7_9BACI</name>
<keyword evidence="9" id="KW-1185">Reference proteome</keyword>
<feature type="transmembrane region" description="Helical" evidence="6">
    <location>
        <begin position="72"/>
        <end position="91"/>
    </location>
</feature>
<feature type="transmembrane region" description="Helical" evidence="6">
    <location>
        <begin position="158"/>
        <end position="179"/>
    </location>
</feature>
<dbReference type="RefSeq" id="WP_229782543.1">
    <property type="nucleotide sequence ID" value="NZ_BMOS01000003.1"/>
</dbReference>
<dbReference type="InterPro" id="IPR036259">
    <property type="entry name" value="MFS_trans_sf"/>
</dbReference>
<feature type="transmembrane region" description="Helical" evidence="6">
    <location>
        <begin position="364"/>
        <end position="380"/>
    </location>
</feature>
<keyword evidence="3 6" id="KW-0812">Transmembrane</keyword>
<feature type="transmembrane region" description="Helical" evidence="6">
    <location>
        <begin position="38"/>
        <end position="60"/>
    </location>
</feature>
<dbReference type="PANTHER" id="PTHR23506:SF23">
    <property type="entry name" value="GH10249P"/>
    <property type="match status" value="1"/>
</dbReference>
<feature type="transmembrane region" description="Helical" evidence="6">
    <location>
        <begin position="241"/>
        <end position="264"/>
    </location>
</feature>
<evidence type="ECO:0000256" key="2">
    <source>
        <dbReference type="ARBA" id="ARBA00022448"/>
    </source>
</evidence>
<evidence type="ECO:0000256" key="4">
    <source>
        <dbReference type="ARBA" id="ARBA00022989"/>
    </source>
</evidence>
<keyword evidence="4 6" id="KW-1133">Transmembrane helix</keyword>
<dbReference type="Proteomes" id="UP000624041">
    <property type="component" value="Unassembled WGS sequence"/>
</dbReference>
<proteinExistence type="predicted"/>
<evidence type="ECO:0000313" key="8">
    <source>
        <dbReference type="EMBL" id="GGN52051.1"/>
    </source>
</evidence>
<dbReference type="AlphaFoldDB" id="A0A918CZJ7"/>
<dbReference type="EMBL" id="BMOS01000003">
    <property type="protein sequence ID" value="GGN52051.1"/>
    <property type="molecule type" value="Genomic_DNA"/>
</dbReference>
<dbReference type="Pfam" id="PF07690">
    <property type="entry name" value="MFS_1"/>
    <property type="match status" value="1"/>
</dbReference>
<dbReference type="PROSITE" id="PS50850">
    <property type="entry name" value="MFS"/>
    <property type="match status" value="1"/>
</dbReference>
<dbReference type="PRINTS" id="PR01035">
    <property type="entry name" value="TCRTETA"/>
</dbReference>
<keyword evidence="5 6" id="KW-0472">Membrane</keyword>